<keyword evidence="4" id="KW-1185">Reference proteome</keyword>
<dbReference type="PRINTS" id="PR00625">
    <property type="entry name" value="JDOMAIN"/>
</dbReference>
<dbReference type="InterPro" id="IPR001623">
    <property type="entry name" value="DnaJ_domain"/>
</dbReference>
<dbReference type="EMBL" id="JARKIB010000092">
    <property type="protein sequence ID" value="KAJ7743084.1"/>
    <property type="molecule type" value="Genomic_DNA"/>
</dbReference>
<feature type="compositionally biased region" description="Basic and acidic residues" evidence="1">
    <location>
        <begin position="23"/>
        <end position="43"/>
    </location>
</feature>
<feature type="compositionally biased region" description="Basic and acidic residues" evidence="1">
    <location>
        <begin position="166"/>
        <end position="184"/>
    </location>
</feature>
<dbReference type="PROSITE" id="PS00636">
    <property type="entry name" value="DNAJ_1"/>
    <property type="match status" value="1"/>
</dbReference>
<dbReference type="SMART" id="SM00271">
    <property type="entry name" value="DnaJ"/>
    <property type="match status" value="1"/>
</dbReference>
<gene>
    <name evidence="3" type="ORF">B0H16DRAFT_1012315</name>
</gene>
<feature type="region of interest" description="Disordered" evidence="1">
    <location>
        <begin position="88"/>
        <end position="120"/>
    </location>
</feature>
<dbReference type="CDD" id="cd06257">
    <property type="entry name" value="DnaJ"/>
    <property type="match status" value="1"/>
</dbReference>
<feature type="region of interest" description="Disordered" evidence="1">
    <location>
        <begin position="1"/>
        <end position="60"/>
    </location>
</feature>
<evidence type="ECO:0000259" key="2">
    <source>
        <dbReference type="PROSITE" id="PS50076"/>
    </source>
</evidence>
<organism evidence="3 4">
    <name type="scientific">Mycena metata</name>
    <dbReference type="NCBI Taxonomy" id="1033252"/>
    <lineage>
        <taxon>Eukaryota</taxon>
        <taxon>Fungi</taxon>
        <taxon>Dikarya</taxon>
        <taxon>Basidiomycota</taxon>
        <taxon>Agaricomycotina</taxon>
        <taxon>Agaricomycetes</taxon>
        <taxon>Agaricomycetidae</taxon>
        <taxon>Agaricales</taxon>
        <taxon>Marasmiineae</taxon>
        <taxon>Mycenaceae</taxon>
        <taxon>Mycena</taxon>
    </lineage>
</organism>
<dbReference type="AlphaFoldDB" id="A0AAD7N2P7"/>
<dbReference type="Gene3D" id="1.10.287.110">
    <property type="entry name" value="DnaJ domain"/>
    <property type="match status" value="1"/>
</dbReference>
<feature type="region of interest" description="Disordered" evidence="1">
    <location>
        <begin position="166"/>
        <end position="191"/>
    </location>
</feature>
<dbReference type="Proteomes" id="UP001215598">
    <property type="component" value="Unassembled WGS sequence"/>
</dbReference>
<dbReference type="PANTHER" id="PTHR43948">
    <property type="entry name" value="DNAJ HOMOLOG SUBFAMILY B"/>
    <property type="match status" value="1"/>
</dbReference>
<dbReference type="PANTHER" id="PTHR43948:SF10">
    <property type="entry name" value="MRJ, ISOFORM E"/>
    <property type="match status" value="1"/>
</dbReference>
<proteinExistence type="predicted"/>
<dbReference type="InterPro" id="IPR018253">
    <property type="entry name" value="DnaJ_domain_CS"/>
</dbReference>
<evidence type="ECO:0000313" key="4">
    <source>
        <dbReference type="Proteomes" id="UP001215598"/>
    </source>
</evidence>
<name>A0AAD7N2P7_9AGAR</name>
<evidence type="ECO:0000256" key="1">
    <source>
        <dbReference type="SAM" id="MobiDB-lite"/>
    </source>
</evidence>
<reference evidence="3" key="1">
    <citation type="submission" date="2023-03" db="EMBL/GenBank/DDBJ databases">
        <title>Massive genome expansion in bonnet fungi (Mycena s.s.) driven by repeated elements and novel gene families across ecological guilds.</title>
        <authorList>
            <consortium name="Lawrence Berkeley National Laboratory"/>
            <person name="Harder C.B."/>
            <person name="Miyauchi S."/>
            <person name="Viragh M."/>
            <person name="Kuo A."/>
            <person name="Thoen E."/>
            <person name="Andreopoulos B."/>
            <person name="Lu D."/>
            <person name="Skrede I."/>
            <person name="Drula E."/>
            <person name="Henrissat B."/>
            <person name="Morin E."/>
            <person name="Kohler A."/>
            <person name="Barry K."/>
            <person name="LaButti K."/>
            <person name="Morin E."/>
            <person name="Salamov A."/>
            <person name="Lipzen A."/>
            <person name="Mereny Z."/>
            <person name="Hegedus B."/>
            <person name="Baldrian P."/>
            <person name="Stursova M."/>
            <person name="Weitz H."/>
            <person name="Taylor A."/>
            <person name="Grigoriev I.V."/>
            <person name="Nagy L.G."/>
            <person name="Martin F."/>
            <person name="Kauserud H."/>
        </authorList>
    </citation>
    <scope>NUCLEOTIDE SEQUENCE</scope>
    <source>
        <strain evidence="3">CBHHK182m</strain>
    </source>
</reference>
<dbReference type="Pfam" id="PF00226">
    <property type="entry name" value="DnaJ"/>
    <property type="match status" value="1"/>
</dbReference>
<feature type="compositionally biased region" description="Polar residues" evidence="1">
    <location>
        <begin position="1"/>
        <end position="10"/>
    </location>
</feature>
<dbReference type="InterPro" id="IPR036869">
    <property type="entry name" value="J_dom_sf"/>
</dbReference>
<comment type="caution">
    <text evidence="3">The sequence shown here is derived from an EMBL/GenBank/DDBJ whole genome shotgun (WGS) entry which is preliminary data.</text>
</comment>
<evidence type="ECO:0000313" key="3">
    <source>
        <dbReference type="EMBL" id="KAJ7743084.1"/>
    </source>
</evidence>
<feature type="compositionally biased region" description="Basic and acidic residues" evidence="1">
    <location>
        <begin position="51"/>
        <end position="60"/>
    </location>
</feature>
<feature type="domain" description="J" evidence="2">
    <location>
        <begin position="12"/>
        <end position="84"/>
    </location>
</feature>
<feature type="compositionally biased region" description="Basic and acidic residues" evidence="1">
    <location>
        <begin position="93"/>
        <end position="120"/>
    </location>
</feature>
<protein>
    <submittedName>
        <fullName evidence="3">DnaJ-domain-containing protein</fullName>
    </submittedName>
</protein>
<accession>A0AAD7N2P7</accession>
<dbReference type="SUPFAM" id="SSF46565">
    <property type="entry name" value="Chaperone J-domain"/>
    <property type="match status" value="1"/>
</dbReference>
<sequence length="191" mass="22891">MDSNPNTTEPPSLYEILGVDKSSTTEEIKRAYRQKALETHPDKLGNPNASQEDKQASEAKFREAHQAFEVLRDVYKRRAYDIQRGFRPQNNRRWTDGDISEDQRRRMEDRHEWARKQREQYEERMRNLRARAAVEREEMRKREQEAAEYRAMVERMLAELYRKNPEWAERKENLQRPPKGDAKTRPSPVSS</sequence>
<dbReference type="PROSITE" id="PS50076">
    <property type="entry name" value="DNAJ_2"/>
    <property type="match status" value="1"/>
</dbReference>